<feature type="region of interest" description="Disordered" evidence="1">
    <location>
        <begin position="1"/>
        <end position="33"/>
    </location>
</feature>
<evidence type="ECO:0000313" key="2">
    <source>
        <dbReference type="EMBL" id="MFD1398681.1"/>
    </source>
</evidence>
<sequence>MIRDHFREGELSRQHEAEGEDEPLEDWKGNPVDESRDYLDFHGELVLLDELEDYARDELGATDFEP</sequence>
<comment type="caution">
    <text evidence="2">The sequence shown here is derived from an EMBL/GenBank/DDBJ whole genome shotgun (WGS) entry which is preliminary data.</text>
</comment>
<gene>
    <name evidence="2" type="ORF">ACFQ41_05120</name>
</gene>
<accession>A0ABW4BF87</accession>
<dbReference type="Proteomes" id="UP001597199">
    <property type="component" value="Unassembled WGS sequence"/>
</dbReference>
<dbReference type="RefSeq" id="WP_204119807.1">
    <property type="nucleotide sequence ID" value="NZ_BOLV01000029.1"/>
</dbReference>
<dbReference type="InterPro" id="IPR023118">
    <property type="entry name" value="YqaI_dom_sf"/>
</dbReference>
<evidence type="ECO:0000313" key="3">
    <source>
        <dbReference type="Proteomes" id="UP001597199"/>
    </source>
</evidence>
<organism evidence="2 3">
    <name type="scientific">Lacticaseibacillus suilingensis</name>
    <dbReference type="NCBI Taxonomy" id="2799577"/>
    <lineage>
        <taxon>Bacteria</taxon>
        <taxon>Bacillati</taxon>
        <taxon>Bacillota</taxon>
        <taxon>Bacilli</taxon>
        <taxon>Lactobacillales</taxon>
        <taxon>Lactobacillaceae</taxon>
        <taxon>Lacticaseibacillus</taxon>
    </lineage>
</organism>
<evidence type="ECO:0000256" key="1">
    <source>
        <dbReference type="SAM" id="MobiDB-lite"/>
    </source>
</evidence>
<protein>
    <recommendedName>
        <fullName evidence="4">Transposase</fullName>
    </recommendedName>
</protein>
<evidence type="ECO:0008006" key="4">
    <source>
        <dbReference type="Google" id="ProtNLM"/>
    </source>
</evidence>
<proteinExistence type="predicted"/>
<feature type="compositionally biased region" description="Basic and acidic residues" evidence="1">
    <location>
        <begin position="1"/>
        <end position="17"/>
    </location>
</feature>
<dbReference type="EMBL" id="JBHTOA010000022">
    <property type="protein sequence ID" value="MFD1398681.1"/>
    <property type="molecule type" value="Genomic_DNA"/>
</dbReference>
<name>A0ABW4BF87_9LACO</name>
<keyword evidence="3" id="KW-1185">Reference proteome</keyword>
<dbReference type="SUPFAM" id="SSF160713">
    <property type="entry name" value="YqaI-like"/>
    <property type="match status" value="1"/>
</dbReference>
<reference evidence="3" key="1">
    <citation type="journal article" date="2019" name="Int. J. Syst. Evol. Microbiol.">
        <title>The Global Catalogue of Microorganisms (GCM) 10K type strain sequencing project: providing services to taxonomists for standard genome sequencing and annotation.</title>
        <authorList>
            <consortium name="The Broad Institute Genomics Platform"/>
            <consortium name="The Broad Institute Genome Sequencing Center for Infectious Disease"/>
            <person name="Wu L."/>
            <person name="Ma J."/>
        </authorList>
    </citation>
    <scope>NUCLEOTIDE SEQUENCE [LARGE SCALE GENOMIC DNA]</scope>
    <source>
        <strain evidence="3">CCM 9110</strain>
    </source>
</reference>